<accession>A6G8G2</accession>
<evidence type="ECO:0000313" key="1">
    <source>
        <dbReference type="EMBL" id="EDM77872.1"/>
    </source>
</evidence>
<gene>
    <name evidence="1" type="ORF">PPSIR1_01557</name>
</gene>
<dbReference type="Gene3D" id="3.40.30.10">
    <property type="entry name" value="Glutaredoxin"/>
    <property type="match status" value="1"/>
</dbReference>
<dbReference type="Pfam" id="PF05988">
    <property type="entry name" value="DUF899"/>
    <property type="match status" value="1"/>
</dbReference>
<evidence type="ECO:0008006" key="3">
    <source>
        <dbReference type="Google" id="ProtNLM"/>
    </source>
</evidence>
<evidence type="ECO:0000313" key="2">
    <source>
        <dbReference type="Proteomes" id="UP000005801"/>
    </source>
</evidence>
<reference evidence="1 2" key="1">
    <citation type="submission" date="2007-06" db="EMBL/GenBank/DDBJ databases">
        <authorList>
            <person name="Shimkets L."/>
            <person name="Ferriera S."/>
            <person name="Johnson J."/>
            <person name="Kravitz S."/>
            <person name="Beeson K."/>
            <person name="Sutton G."/>
            <person name="Rogers Y.-H."/>
            <person name="Friedman R."/>
            <person name="Frazier M."/>
            <person name="Venter J.C."/>
        </authorList>
    </citation>
    <scope>NUCLEOTIDE SEQUENCE [LARGE SCALE GENOMIC DNA]</scope>
    <source>
        <strain evidence="1 2">SIR-1</strain>
    </source>
</reference>
<dbReference type="AlphaFoldDB" id="A6G8G2"/>
<dbReference type="Proteomes" id="UP000005801">
    <property type="component" value="Unassembled WGS sequence"/>
</dbReference>
<sequence>MTQPRIVTRAEWLEARAALLAEEKRMSKLRDELNAKRRAMPWVRVEADYRFTDAAGEHALAELFEGRSQLIVQHFMFGPDWDEGCPSCSFWADNYDGTVVHLNARDISFVAVSNAPVAKLEAYKARMGWGFRWLSSMGSTFNRDYQVSFTRAELDAGEAIYNYAKKGFPSTEAPGASVFTRDEQGRIFHTYSTYARGLDMLNGAYHYMDLVPKGRDEDELPYSMAWLRRHDSYT</sequence>
<organism evidence="1 2">
    <name type="scientific">Plesiocystis pacifica SIR-1</name>
    <dbReference type="NCBI Taxonomy" id="391625"/>
    <lineage>
        <taxon>Bacteria</taxon>
        <taxon>Pseudomonadati</taxon>
        <taxon>Myxococcota</taxon>
        <taxon>Polyangia</taxon>
        <taxon>Nannocystales</taxon>
        <taxon>Nannocystaceae</taxon>
        <taxon>Plesiocystis</taxon>
    </lineage>
</organism>
<dbReference type="STRING" id="391625.PPSIR1_01557"/>
<dbReference type="InterPro" id="IPR010296">
    <property type="entry name" value="DUF899_thioredox"/>
</dbReference>
<name>A6G8G2_9BACT</name>
<comment type="caution">
    <text evidence="1">The sequence shown here is derived from an EMBL/GenBank/DDBJ whole genome shotgun (WGS) entry which is preliminary data.</text>
</comment>
<dbReference type="InterPro" id="IPR036249">
    <property type="entry name" value="Thioredoxin-like_sf"/>
</dbReference>
<proteinExistence type="predicted"/>
<dbReference type="RefSeq" id="WP_006973007.1">
    <property type="nucleotide sequence ID" value="NZ_ABCS01000039.1"/>
</dbReference>
<dbReference type="eggNOG" id="COG4312">
    <property type="taxonomic scope" value="Bacteria"/>
</dbReference>
<keyword evidence="2" id="KW-1185">Reference proteome</keyword>
<dbReference type="SUPFAM" id="SSF52833">
    <property type="entry name" value="Thioredoxin-like"/>
    <property type="match status" value="1"/>
</dbReference>
<dbReference type="OrthoDB" id="574359at2"/>
<protein>
    <recommendedName>
        <fullName evidence="3">DUF899 domain-containing protein</fullName>
    </recommendedName>
</protein>
<dbReference type="EMBL" id="ABCS01000039">
    <property type="protein sequence ID" value="EDM77872.1"/>
    <property type="molecule type" value="Genomic_DNA"/>
</dbReference>